<name>A0A8A4TPB4_SULCO</name>
<protein>
    <submittedName>
        <fullName evidence="1">PqqD family protein</fullName>
    </submittedName>
</protein>
<gene>
    <name evidence="1" type="ORF">J3U87_22830</name>
</gene>
<dbReference type="Proteomes" id="UP000663929">
    <property type="component" value="Chromosome"/>
</dbReference>
<proteinExistence type="predicted"/>
<dbReference type="KEGG" id="scor:J3U87_22830"/>
<dbReference type="Gene3D" id="1.10.10.1150">
    <property type="entry name" value="Coenzyme PQQ synthesis protein D (PqqD)"/>
    <property type="match status" value="1"/>
</dbReference>
<reference evidence="1" key="1">
    <citation type="submission" date="2021-03" db="EMBL/GenBank/DDBJ databases">
        <title>Acanthopleuribacteraceae sp. M133.</title>
        <authorList>
            <person name="Wang G."/>
        </authorList>
    </citation>
    <scope>NUCLEOTIDE SEQUENCE</scope>
    <source>
        <strain evidence="1">M133</strain>
    </source>
</reference>
<evidence type="ECO:0000313" key="1">
    <source>
        <dbReference type="EMBL" id="QTD48425.1"/>
    </source>
</evidence>
<sequence>MTASHRIDLSSTISQSPHQISTSVDEEVMLLHIDRGAYYAMAETGSRIWSLIESPRRVEDVCDLLQSEFEVDRATCRRDVIAFLKQALAEELVQIHPDPPESGCNARSRDV</sequence>
<dbReference type="Pfam" id="PF05402">
    <property type="entry name" value="PqqD"/>
    <property type="match status" value="1"/>
</dbReference>
<dbReference type="InterPro" id="IPR008792">
    <property type="entry name" value="PQQD"/>
</dbReference>
<accession>A0A8A4TPB4</accession>
<keyword evidence="2" id="KW-1185">Reference proteome</keyword>
<dbReference type="InterPro" id="IPR041881">
    <property type="entry name" value="PqqD_sf"/>
</dbReference>
<organism evidence="1 2">
    <name type="scientific">Sulfidibacter corallicola</name>
    <dbReference type="NCBI Taxonomy" id="2818388"/>
    <lineage>
        <taxon>Bacteria</taxon>
        <taxon>Pseudomonadati</taxon>
        <taxon>Acidobacteriota</taxon>
        <taxon>Holophagae</taxon>
        <taxon>Acanthopleuribacterales</taxon>
        <taxon>Acanthopleuribacteraceae</taxon>
        <taxon>Sulfidibacter</taxon>
    </lineage>
</organism>
<dbReference type="RefSeq" id="WP_237378076.1">
    <property type="nucleotide sequence ID" value="NZ_CP071793.1"/>
</dbReference>
<dbReference type="EMBL" id="CP071793">
    <property type="protein sequence ID" value="QTD48425.1"/>
    <property type="molecule type" value="Genomic_DNA"/>
</dbReference>
<dbReference type="AlphaFoldDB" id="A0A8A4TPB4"/>
<evidence type="ECO:0000313" key="2">
    <source>
        <dbReference type="Proteomes" id="UP000663929"/>
    </source>
</evidence>